<evidence type="ECO:0008006" key="4">
    <source>
        <dbReference type="Google" id="ProtNLM"/>
    </source>
</evidence>
<feature type="region of interest" description="Disordered" evidence="1">
    <location>
        <begin position="132"/>
        <end position="173"/>
    </location>
</feature>
<evidence type="ECO:0000313" key="3">
    <source>
        <dbReference type="Proteomes" id="UP000199412"/>
    </source>
</evidence>
<dbReference type="Proteomes" id="UP000199412">
    <property type="component" value="Unassembled WGS sequence"/>
</dbReference>
<dbReference type="InterPro" id="IPR036390">
    <property type="entry name" value="WH_DNA-bd_sf"/>
</dbReference>
<dbReference type="RefSeq" id="WP_092780381.1">
    <property type="nucleotide sequence ID" value="NZ_FNAP01000001.1"/>
</dbReference>
<reference evidence="2 3" key="1">
    <citation type="submission" date="2016-10" db="EMBL/GenBank/DDBJ databases">
        <authorList>
            <person name="de Groot N.N."/>
        </authorList>
    </citation>
    <scope>NUCLEOTIDE SEQUENCE [LARGE SCALE GENOMIC DNA]</scope>
    <source>
        <strain evidence="2 3">ATCC 700224</strain>
    </source>
</reference>
<accession>A0A1G6W6F4</accession>
<name>A0A1G6W6F4_9PROT</name>
<evidence type="ECO:0000313" key="2">
    <source>
        <dbReference type="EMBL" id="SDD61421.1"/>
    </source>
</evidence>
<dbReference type="EMBL" id="FNAP01000001">
    <property type="protein sequence ID" value="SDD61421.1"/>
    <property type="molecule type" value="Genomic_DNA"/>
</dbReference>
<organism evidence="2 3">
    <name type="scientific">Rhodospira trueperi</name>
    <dbReference type="NCBI Taxonomy" id="69960"/>
    <lineage>
        <taxon>Bacteria</taxon>
        <taxon>Pseudomonadati</taxon>
        <taxon>Pseudomonadota</taxon>
        <taxon>Alphaproteobacteria</taxon>
        <taxon>Rhodospirillales</taxon>
        <taxon>Rhodospirillaceae</taxon>
        <taxon>Rhodospira</taxon>
    </lineage>
</organism>
<dbReference type="AlphaFoldDB" id="A0A1G6W6F4"/>
<dbReference type="OrthoDB" id="7353280at2"/>
<gene>
    <name evidence="2" type="ORF">SAMN05421720_10146</name>
</gene>
<dbReference type="SUPFAM" id="SSF46785">
    <property type="entry name" value="Winged helix' DNA-binding domain"/>
    <property type="match status" value="1"/>
</dbReference>
<proteinExistence type="predicted"/>
<feature type="compositionally biased region" description="Basic and acidic residues" evidence="1">
    <location>
        <begin position="159"/>
        <end position="173"/>
    </location>
</feature>
<dbReference type="STRING" id="69960.SAMN05421720_10146"/>
<dbReference type="InterPro" id="IPR036388">
    <property type="entry name" value="WH-like_DNA-bd_sf"/>
</dbReference>
<protein>
    <recommendedName>
        <fullName evidence="4">MarR family protein</fullName>
    </recommendedName>
</protein>
<sequence length="308" mass="32869">MLGLLIEAAQDGAPCPSNFALMDALNLASPDGVRKNLALLRQAGLIAVESEGQRRRITLLETGARTDWSRASGHARAGAAYAEGWGNGSDAILLRLADEGLDLATMATRLGRTPSSVRHRLRRLRAITDAALSPPVPEPSAAPTVRSASPDAEVPDPGPMRRDLITNDSERPDDERAQIAAFLAAGRGRKVPPAYAGEVRGGRPLTGVAPVSAMARRVLLALEDTPRTARDLSVRARVDPLLMSEILQELQGAGLIERHRAQRRPANTPTETRVVRTPRAIAVIKALGLDETRPDSASCPPCTAWSIP</sequence>
<keyword evidence="3" id="KW-1185">Reference proteome</keyword>
<evidence type="ECO:0000256" key="1">
    <source>
        <dbReference type="SAM" id="MobiDB-lite"/>
    </source>
</evidence>
<dbReference type="Gene3D" id="1.10.10.10">
    <property type="entry name" value="Winged helix-like DNA-binding domain superfamily/Winged helix DNA-binding domain"/>
    <property type="match status" value="1"/>
</dbReference>